<keyword evidence="3" id="KW-1185">Reference proteome</keyword>
<name>A0ABU1VB38_9BURK</name>
<feature type="transmembrane region" description="Helical" evidence="1">
    <location>
        <begin position="44"/>
        <end position="64"/>
    </location>
</feature>
<keyword evidence="1" id="KW-0812">Transmembrane</keyword>
<keyword evidence="1" id="KW-0472">Membrane</keyword>
<reference evidence="2 3" key="1">
    <citation type="submission" date="2023-07" db="EMBL/GenBank/DDBJ databases">
        <title>Sorghum-associated microbial communities from plants grown in Nebraska, USA.</title>
        <authorList>
            <person name="Schachtman D."/>
        </authorList>
    </citation>
    <scope>NUCLEOTIDE SEQUENCE [LARGE SCALE GENOMIC DNA]</scope>
    <source>
        <strain evidence="2 3">BE240</strain>
    </source>
</reference>
<organism evidence="2 3">
    <name type="scientific">Hydrogenophaga laconesensis</name>
    <dbReference type="NCBI Taxonomy" id="1805971"/>
    <lineage>
        <taxon>Bacteria</taxon>
        <taxon>Pseudomonadati</taxon>
        <taxon>Pseudomonadota</taxon>
        <taxon>Betaproteobacteria</taxon>
        <taxon>Burkholderiales</taxon>
        <taxon>Comamonadaceae</taxon>
        <taxon>Hydrogenophaga</taxon>
    </lineage>
</organism>
<comment type="caution">
    <text evidence="2">The sequence shown here is derived from an EMBL/GenBank/DDBJ whole genome shotgun (WGS) entry which is preliminary data.</text>
</comment>
<gene>
    <name evidence="2" type="ORF">J2X09_002427</name>
</gene>
<dbReference type="Proteomes" id="UP001265550">
    <property type="component" value="Unassembled WGS sequence"/>
</dbReference>
<proteinExistence type="predicted"/>
<sequence length="77" mass="8751">MRSPAAILRRLWQPHRGLFWLMVLLQLLSSCIVLFVQITDPPDALRLALGVMALIDSLLAWWLAARLWRESAPSTPS</sequence>
<dbReference type="RefSeq" id="WP_204733843.1">
    <property type="nucleotide sequence ID" value="NZ_JAVDWE010000006.1"/>
</dbReference>
<evidence type="ECO:0000313" key="3">
    <source>
        <dbReference type="Proteomes" id="UP001265550"/>
    </source>
</evidence>
<keyword evidence="1" id="KW-1133">Transmembrane helix</keyword>
<protein>
    <submittedName>
        <fullName evidence="2">4-hydroxybenzoate polyprenyltransferase</fullName>
    </submittedName>
</protein>
<evidence type="ECO:0000256" key="1">
    <source>
        <dbReference type="SAM" id="Phobius"/>
    </source>
</evidence>
<feature type="transmembrane region" description="Helical" evidence="1">
    <location>
        <begin position="18"/>
        <end position="38"/>
    </location>
</feature>
<evidence type="ECO:0000313" key="2">
    <source>
        <dbReference type="EMBL" id="MDR7094684.1"/>
    </source>
</evidence>
<dbReference type="PROSITE" id="PS51257">
    <property type="entry name" value="PROKAR_LIPOPROTEIN"/>
    <property type="match status" value="1"/>
</dbReference>
<accession>A0ABU1VB38</accession>
<dbReference type="EMBL" id="JAVDWE010000006">
    <property type="protein sequence ID" value="MDR7094684.1"/>
    <property type="molecule type" value="Genomic_DNA"/>
</dbReference>